<accession>A0A8S5SWA5</accession>
<evidence type="ECO:0000259" key="1">
    <source>
        <dbReference type="Pfam" id="PF00149"/>
    </source>
</evidence>
<dbReference type="GO" id="GO:0016787">
    <property type="term" value="F:hydrolase activity"/>
    <property type="evidence" value="ECO:0007669"/>
    <property type="project" value="InterPro"/>
</dbReference>
<evidence type="ECO:0000313" key="2">
    <source>
        <dbReference type="EMBL" id="DAF55372.1"/>
    </source>
</evidence>
<dbReference type="Gene3D" id="3.60.21.10">
    <property type="match status" value="1"/>
</dbReference>
<feature type="domain" description="Calcineurin-like phosphoesterase" evidence="1">
    <location>
        <begin position="47"/>
        <end position="263"/>
    </location>
</feature>
<dbReference type="EMBL" id="BK032688">
    <property type="protein sequence ID" value="DAF55372.1"/>
    <property type="molecule type" value="Genomic_DNA"/>
</dbReference>
<organism evidence="2">
    <name type="scientific">virus sp. ctoC338</name>
    <dbReference type="NCBI Taxonomy" id="2827997"/>
    <lineage>
        <taxon>Viruses</taxon>
    </lineage>
</organism>
<dbReference type="InterPro" id="IPR029052">
    <property type="entry name" value="Metallo-depent_PP-like"/>
</dbReference>
<dbReference type="Pfam" id="PF00149">
    <property type="entry name" value="Metallophos"/>
    <property type="match status" value="1"/>
</dbReference>
<dbReference type="InterPro" id="IPR004843">
    <property type="entry name" value="Calcineurin-like_PHP"/>
</dbReference>
<proteinExistence type="predicted"/>
<reference evidence="2" key="1">
    <citation type="journal article" date="2021" name="Proc. Natl. Acad. Sci. U.S.A.">
        <title>A Catalog of Tens of Thousands of Viruses from Human Metagenomes Reveals Hidden Associations with Chronic Diseases.</title>
        <authorList>
            <person name="Tisza M.J."/>
            <person name="Buck C.B."/>
        </authorList>
    </citation>
    <scope>NUCLEOTIDE SEQUENCE</scope>
    <source>
        <strain evidence="2">CtoC338</strain>
    </source>
</reference>
<protein>
    <submittedName>
        <fullName evidence="2">Calcineurin-like phosphoesterase</fullName>
    </submittedName>
</protein>
<dbReference type="SUPFAM" id="SSF56300">
    <property type="entry name" value="Metallo-dependent phosphatases"/>
    <property type="match status" value="1"/>
</dbReference>
<name>A0A8S5SWA5_9VIRU</name>
<sequence>MSYDSLIKTNIAPYAASKIGVYNSSGTRVGSIAIDNFKPTYGERLYRFGLLSDVHNETAQADGNQADIRNALNFFNQKEDIEFTVISGDLTQTSYSSGSLTTEMALYKANLEAINNSTPVYPTTGNHDCPTNSNIDINTFKSYAGISNLFTSDATYSYEVTKTHTTSDGTTVNDHFLFLGMRMYEFASLTYLNSDITWLGNKLESYKNDRCFVITHMFFPDASGNFQQIYPSGNWLSGSQLASLKTLRANYPRVIWFSGHSHWKWYLQQAEPYANVWPVSNVNRTTAWCVHVPSCAYPIDSSVCNSNLDSTRVSMAGQSEGAIVDVYKDYIDIRAIEFKGENDSDYVTRYLPIAQYRLYTAPETGGSSGGEDDRYIHLTSDMVSINTGKTTGATFSVDDATHDLTINFTTKPQGILISDGSIDTSSTVKIYFDSITFSDGSTSPTKIGFYTSGGKYEITSGTSTMDVSAAAIQFNTSSSYSGTTPITVTLTNVRFEVS</sequence>